<dbReference type="EMBL" id="JAACNO010001266">
    <property type="protein sequence ID" value="KAF4141791.1"/>
    <property type="molecule type" value="Genomic_DNA"/>
</dbReference>
<keyword evidence="3" id="KW-1185">Reference proteome</keyword>
<evidence type="ECO:0000313" key="1">
    <source>
        <dbReference type="EMBL" id="KAF4031362.1"/>
    </source>
</evidence>
<comment type="caution">
    <text evidence="1">The sequence shown here is derived from an EMBL/GenBank/DDBJ whole genome shotgun (WGS) entry which is preliminary data.</text>
</comment>
<dbReference type="Proteomes" id="UP000704712">
    <property type="component" value="Unassembled WGS sequence"/>
</dbReference>
<sequence>MLHLYETTEVFEFCDDEDFIALVNRPDIHDTDLDAVYEMNHQLCQDLLRAWYNPERLLALTEIKHIQAYLNAHN</sequence>
<reference evidence="1" key="1">
    <citation type="submission" date="2020-04" db="EMBL/GenBank/DDBJ databases">
        <title>Hybrid Assembly of Korean Phytophthora infestans isolates.</title>
        <authorList>
            <person name="Prokchorchik M."/>
            <person name="Lee Y."/>
            <person name="Seo J."/>
            <person name="Cho J.-H."/>
            <person name="Park Y.-E."/>
            <person name="Jang D.-C."/>
            <person name="Im J.-S."/>
            <person name="Choi J.-G."/>
            <person name="Park H.-J."/>
            <person name="Lee G.-B."/>
            <person name="Lee Y.-G."/>
            <person name="Hong S.-Y."/>
            <person name="Cho K."/>
            <person name="Sohn K.H."/>
        </authorList>
    </citation>
    <scope>NUCLEOTIDE SEQUENCE</scope>
    <source>
        <strain evidence="1">KR_1_A1</strain>
        <strain evidence="2">KR_2_A2</strain>
    </source>
</reference>
<gene>
    <name evidence="1" type="ORF">GN244_ATG16817</name>
    <name evidence="2" type="ORF">GN958_ATG09036</name>
</gene>
<dbReference type="EMBL" id="WSZM01000587">
    <property type="protein sequence ID" value="KAF4031362.1"/>
    <property type="molecule type" value="Genomic_DNA"/>
</dbReference>
<name>A0A833RRE9_PHYIN</name>
<organism evidence="1 3">
    <name type="scientific">Phytophthora infestans</name>
    <name type="common">Potato late blight agent</name>
    <name type="synonym">Botrytis infestans</name>
    <dbReference type="NCBI Taxonomy" id="4787"/>
    <lineage>
        <taxon>Eukaryota</taxon>
        <taxon>Sar</taxon>
        <taxon>Stramenopiles</taxon>
        <taxon>Oomycota</taxon>
        <taxon>Peronosporomycetes</taxon>
        <taxon>Peronosporales</taxon>
        <taxon>Peronosporaceae</taxon>
        <taxon>Phytophthora</taxon>
    </lineage>
</organism>
<protein>
    <submittedName>
        <fullName evidence="1">Uncharacterized protein</fullName>
    </submittedName>
</protein>
<evidence type="ECO:0000313" key="3">
    <source>
        <dbReference type="Proteomes" id="UP000602510"/>
    </source>
</evidence>
<evidence type="ECO:0000313" key="2">
    <source>
        <dbReference type="EMBL" id="KAF4141791.1"/>
    </source>
</evidence>
<accession>A0A833RRE9</accession>
<proteinExistence type="predicted"/>
<dbReference type="Proteomes" id="UP000602510">
    <property type="component" value="Unassembled WGS sequence"/>
</dbReference>
<dbReference type="AlphaFoldDB" id="A0A833RRE9"/>